<evidence type="ECO:0000313" key="3">
    <source>
        <dbReference type="Proteomes" id="UP000274909"/>
    </source>
</evidence>
<protein>
    <submittedName>
        <fullName evidence="2">Uncharacterized protein</fullName>
    </submittedName>
</protein>
<reference evidence="2 3" key="1">
    <citation type="submission" date="2018-12" db="EMBL/GenBank/DDBJ databases">
        <authorList>
            <person name="Li F."/>
        </authorList>
    </citation>
    <scope>NUCLEOTIDE SEQUENCE [LARGE SCALE GENOMIC DNA]</scope>
    <source>
        <strain evidence="2 3">EGI 6500705</strain>
    </source>
</reference>
<organism evidence="2 3">
    <name type="scientific">Labedella endophytica</name>
    <dbReference type="NCBI Taxonomy" id="1523160"/>
    <lineage>
        <taxon>Bacteria</taxon>
        <taxon>Bacillati</taxon>
        <taxon>Actinomycetota</taxon>
        <taxon>Actinomycetes</taxon>
        <taxon>Micrococcales</taxon>
        <taxon>Microbacteriaceae</taxon>
        <taxon>Labedella</taxon>
    </lineage>
</organism>
<evidence type="ECO:0000313" key="2">
    <source>
        <dbReference type="EMBL" id="RUQ97611.1"/>
    </source>
</evidence>
<evidence type="ECO:0000256" key="1">
    <source>
        <dbReference type="SAM" id="MobiDB-lite"/>
    </source>
</evidence>
<sequence>MRDTAASDRVTSDRARWSNHDITSDGRIVEECVGAADNDRRVVWYDERGRVAHEERPRRSPTSGERLRSA</sequence>
<dbReference type="OrthoDB" id="9903242at2"/>
<name>A0A3S0VDN1_9MICO</name>
<dbReference type="AlphaFoldDB" id="A0A3S0VDN1"/>
<dbReference type="EMBL" id="RZGZ01000005">
    <property type="protein sequence ID" value="RUQ97611.1"/>
    <property type="molecule type" value="Genomic_DNA"/>
</dbReference>
<keyword evidence="3" id="KW-1185">Reference proteome</keyword>
<proteinExistence type="predicted"/>
<feature type="compositionally biased region" description="Basic and acidic residues" evidence="1">
    <location>
        <begin position="46"/>
        <end position="58"/>
    </location>
</feature>
<dbReference type="RefSeq" id="WP_127051321.1">
    <property type="nucleotide sequence ID" value="NZ_RZGZ01000005.1"/>
</dbReference>
<dbReference type="Proteomes" id="UP000274909">
    <property type="component" value="Unassembled WGS sequence"/>
</dbReference>
<gene>
    <name evidence="2" type="ORF">ELQ94_15740</name>
</gene>
<accession>A0A3S0VDN1</accession>
<comment type="caution">
    <text evidence="2">The sequence shown here is derived from an EMBL/GenBank/DDBJ whole genome shotgun (WGS) entry which is preliminary data.</text>
</comment>
<feature type="region of interest" description="Disordered" evidence="1">
    <location>
        <begin position="1"/>
        <end position="24"/>
    </location>
</feature>
<feature type="region of interest" description="Disordered" evidence="1">
    <location>
        <begin position="46"/>
        <end position="70"/>
    </location>
</feature>